<accession>A0A8H6P5N0</accession>
<protein>
    <submittedName>
        <fullName evidence="1">Uncharacterized protein</fullName>
    </submittedName>
</protein>
<dbReference type="Proteomes" id="UP000662466">
    <property type="component" value="Unassembled WGS sequence"/>
</dbReference>
<reference evidence="1" key="1">
    <citation type="submission" date="2020-06" db="EMBL/GenBank/DDBJ databases">
        <title>Draft genome sequences of strains closely related to Aspergillus parafelis and Aspergillus hiratsukae.</title>
        <authorList>
            <person name="Dos Santos R.A.C."/>
            <person name="Rivero-Menendez O."/>
            <person name="Steenwyk J.L."/>
            <person name="Mead M.E."/>
            <person name="Goldman G.H."/>
            <person name="Alastruey-Izquierdo A."/>
            <person name="Rokas A."/>
        </authorList>
    </citation>
    <scope>NUCLEOTIDE SEQUENCE</scope>
    <source>
        <strain evidence="1">CNM-CM5793</strain>
        <strain evidence="2">CNM-CM6106</strain>
    </source>
</reference>
<dbReference type="AlphaFoldDB" id="A0A8H6P5N0"/>
<sequence length="174" mass="19736">MFKQDKVPGHSDAIYDPVPKEDQLFSVEFLEVAPTPILSDRFFFAFLRGYLPESKKKELALLDEGLVDATLTVSGSVVYADGSYEDPQSVTMPFKTTTFNDWTHLIIRDARGTQVDYLRSSGRSDILLDFQIPSMFVRSGMWTFKVDARLGDKDNTCLFAMSVTQWLDGELRKS</sequence>
<dbReference type="Proteomes" id="UP000630445">
    <property type="component" value="Unassembled WGS sequence"/>
</dbReference>
<dbReference type="EMBL" id="JACBAF010002153">
    <property type="protein sequence ID" value="KAF7166035.1"/>
    <property type="molecule type" value="Genomic_DNA"/>
</dbReference>
<proteinExistence type="predicted"/>
<comment type="caution">
    <text evidence="1">The sequence shown here is derived from an EMBL/GenBank/DDBJ whole genome shotgun (WGS) entry which is preliminary data.</text>
</comment>
<keyword evidence="3" id="KW-1185">Reference proteome</keyword>
<gene>
    <name evidence="1" type="ORF">CNMCM5793_007519</name>
    <name evidence="2" type="ORF">CNMCM6106_001976</name>
</gene>
<evidence type="ECO:0000313" key="1">
    <source>
        <dbReference type="EMBL" id="KAF7118126.1"/>
    </source>
</evidence>
<evidence type="ECO:0000313" key="3">
    <source>
        <dbReference type="Proteomes" id="UP000630445"/>
    </source>
</evidence>
<name>A0A8H6P5N0_9EURO</name>
<dbReference type="OrthoDB" id="5422698at2759"/>
<dbReference type="EMBL" id="JACBAD010002075">
    <property type="protein sequence ID" value="KAF7118126.1"/>
    <property type="molecule type" value="Genomic_DNA"/>
</dbReference>
<evidence type="ECO:0000313" key="2">
    <source>
        <dbReference type="EMBL" id="KAF7166035.1"/>
    </source>
</evidence>
<organism evidence="1 3">
    <name type="scientific">Aspergillus hiratsukae</name>
    <dbReference type="NCBI Taxonomy" id="1194566"/>
    <lineage>
        <taxon>Eukaryota</taxon>
        <taxon>Fungi</taxon>
        <taxon>Dikarya</taxon>
        <taxon>Ascomycota</taxon>
        <taxon>Pezizomycotina</taxon>
        <taxon>Eurotiomycetes</taxon>
        <taxon>Eurotiomycetidae</taxon>
        <taxon>Eurotiales</taxon>
        <taxon>Aspergillaceae</taxon>
        <taxon>Aspergillus</taxon>
        <taxon>Aspergillus subgen. Fumigati</taxon>
    </lineage>
</organism>